<protein>
    <recommendedName>
        <fullName evidence="2">HNH nuclease domain-containing protein</fullName>
    </recommendedName>
</protein>
<feature type="domain" description="HNH nuclease" evidence="2">
    <location>
        <begin position="73"/>
        <end position="127"/>
    </location>
</feature>
<evidence type="ECO:0000313" key="4">
    <source>
        <dbReference type="Proteomes" id="UP000196521"/>
    </source>
</evidence>
<sequence>MLAGDSCPDTLLSYSSLIGVKSILPSCYPSKFIFWRCLLIKRLNPVIRGWCNYHSKVVSNWSTRKGTSFDVPNKVAFLLKKQKGKCTFCGQYFTPEDIAEIDHIIPTSLGGKDEYKNLQLLHRHCHDIKTSTDGSYNSKEDGCSDDNSQLD</sequence>
<dbReference type="InterPro" id="IPR013597">
    <property type="entry name" value="Mat_intron_G2"/>
</dbReference>
<gene>
    <name evidence="3" type="ORF">PLAN_40524</name>
</gene>
<dbReference type="InterPro" id="IPR002711">
    <property type="entry name" value="HNH"/>
</dbReference>
<accession>A0A6J7ZP78</accession>
<evidence type="ECO:0000313" key="3">
    <source>
        <dbReference type="EMBL" id="CAC5344109.1"/>
    </source>
</evidence>
<dbReference type="Pfam" id="PF08388">
    <property type="entry name" value="GIIM"/>
    <property type="match status" value="1"/>
</dbReference>
<name>A0A6J7ZP78_PLARU</name>
<dbReference type="Proteomes" id="UP000196521">
    <property type="component" value="Chromosome"/>
</dbReference>
<reference evidence="3" key="1">
    <citation type="submission" date="2020-05" db="EMBL/GenBank/DDBJ databases">
        <authorList>
            <consortium name="Genoscope - CEA"/>
            <person name="William W."/>
        </authorList>
    </citation>
    <scope>NUCLEOTIDE SEQUENCE [LARGE SCALE GENOMIC DNA]</scope>
    <source>
        <strain evidence="3">PCC 7821</strain>
    </source>
</reference>
<dbReference type="GO" id="GO:0008270">
    <property type="term" value="F:zinc ion binding"/>
    <property type="evidence" value="ECO:0007669"/>
    <property type="project" value="InterPro"/>
</dbReference>
<dbReference type="AlphaFoldDB" id="A0A6J7ZP78"/>
<dbReference type="Gene3D" id="1.10.30.50">
    <property type="match status" value="1"/>
</dbReference>
<comment type="caution">
    <text evidence="3">The sequence shown here is derived from an EMBL/GenBank/DDBJ whole genome shotgun (WGS) entry which is preliminary data.</text>
</comment>
<evidence type="ECO:0000256" key="1">
    <source>
        <dbReference type="SAM" id="MobiDB-lite"/>
    </source>
</evidence>
<dbReference type="SMART" id="SM00507">
    <property type="entry name" value="HNHc"/>
    <property type="match status" value="1"/>
</dbReference>
<evidence type="ECO:0000259" key="2">
    <source>
        <dbReference type="SMART" id="SM00507"/>
    </source>
</evidence>
<keyword evidence="4" id="KW-1185">Reference proteome</keyword>
<dbReference type="InterPro" id="IPR003615">
    <property type="entry name" value="HNH_nuc"/>
</dbReference>
<dbReference type="Pfam" id="PF01844">
    <property type="entry name" value="HNH"/>
    <property type="match status" value="1"/>
</dbReference>
<organism evidence="3 4">
    <name type="scientific">Planktothrix rubescens CCAP 1459/22</name>
    <dbReference type="NCBI Taxonomy" id="329571"/>
    <lineage>
        <taxon>Bacteria</taxon>
        <taxon>Bacillati</taxon>
        <taxon>Cyanobacteriota</taxon>
        <taxon>Cyanophyceae</taxon>
        <taxon>Oscillatoriophycideae</taxon>
        <taxon>Oscillatoriales</taxon>
        <taxon>Microcoleaceae</taxon>
        <taxon>Planktothrix</taxon>
    </lineage>
</organism>
<proteinExistence type="predicted"/>
<feature type="region of interest" description="Disordered" evidence="1">
    <location>
        <begin position="131"/>
        <end position="151"/>
    </location>
</feature>
<dbReference type="GO" id="GO:0003676">
    <property type="term" value="F:nucleic acid binding"/>
    <property type="evidence" value="ECO:0007669"/>
    <property type="project" value="InterPro"/>
</dbReference>
<dbReference type="EMBL" id="CZCZ02000014">
    <property type="protein sequence ID" value="CAC5344109.1"/>
    <property type="molecule type" value="Genomic_DNA"/>
</dbReference>
<dbReference type="GO" id="GO:0004519">
    <property type="term" value="F:endonuclease activity"/>
    <property type="evidence" value="ECO:0007669"/>
    <property type="project" value="InterPro"/>
</dbReference>
<dbReference type="EMBL" id="LR812490">
    <property type="protein sequence ID" value="CAC5344109.1"/>
    <property type="molecule type" value="Genomic_DNA"/>
</dbReference>
<dbReference type="CDD" id="cd00085">
    <property type="entry name" value="HNHc"/>
    <property type="match status" value="1"/>
</dbReference>